<dbReference type="InterPro" id="IPR036388">
    <property type="entry name" value="WH-like_DNA-bd_sf"/>
</dbReference>
<dbReference type="EMBL" id="DXEX01000255">
    <property type="protein sequence ID" value="HIX60427.1"/>
    <property type="molecule type" value="Genomic_DNA"/>
</dbReference>
<evidence type="ECO:0000313" key="6">
    <source>
        <dbReference type="Proteomes" id="UP000886817"/>
    </source>
</evidence>
<evidence type="ECO:0000259" key="4">
    <source>
        <dbReference type="PROSITE" id="PS51000"/>
    </source>
</evidence>
<dbReference type="Gene3D" id="1.10.10.10">
    <property type="entry name" value="Winged helix-like DNA-binding domain superfamily/Winged helix DNA-binding domain"/>
    <property type="match status" value="1"/>
</dbReference>
<proteinExistence type="predicted"/>
<evidence type="ECO:0000256" key="2">
    <source>
        <dbReference type="ARBA" id="ARBA00023125"/>
    </source>
</evidence>
<reference evidence="5" key="1">
    <citation type="journal article" date="2021" name="PeerJ">
        <title>Extensive microbial diversity within the chicken gut microbiome revealed by metagenomics and culture.</title>
        <authorList>
            <person name="Gilroy R."/>
            <person name="Ravi A."/>
            <person name="Getino M."/>
            <person name="Pursley I."/>
            <person name="Horton D.L."/>
            <person name="Alikhan N.F."/>
            <person name="Baker D."/>
            <person name="Gharbi K."/>
            <person name="Hall N."/>
            <person name="Watson M."/>
            <person name="Adriaenssens E.M."/>
            <person name="Foster-Nyarko E."/>
            <person name="Jarju S."/>
            <person name="Secka A."/>
            <person name="Antonio M."/>
            <person name="Oren A."/>
            <person name="Chaudhuri R.R."/>
            <person name="La Ragione R."/>
            <person name="Hildebrand F."/>
            <person name="Pallen M.J."/>
        </authorList>
    </citation>
    <scope>NUCLEOTIDE SEQUENCE</scope>
    <source>
        <strain evidence="5">ChiSjej1B19-8411</strain>
    </source>
</reference>
<dbReference type="Proteomes" id="UP000886817">
    <property type="component" value="Unassembled WGS sequence"/>
</dbReference>
<feature type="domain" description="HTH deoR-type" evidence="4">
    <location>
        <begin position="11"/>
        <end position="66"/>
    </location>
</feature>
<dbReference type="InterPro" id="IPR036390">
    <property type="entry name" value="WH_DNA-bd_sf"/>
</dbReference>
<dbReference type="InterPro" id="IPR050313">
    <property type="entry name" value="Carb_Metab_HTH_regulators"/>
</dbReference>
<comment type="caution">
    <text evidence="5">The sequence shown here is derived from an EMBL/GenBank/DDBJ whole genome shotgun (WGS) entry which is preliminary data.</text>
</comment>
<dbReference type="GO" id="GO:0003700">
    <property type="term" value="F:DNA-binding transcription factor activity"/>
    <property type="evidence" value="ECO:0007669"/>
    <property type="project" value="InterPro"/>
</dbReference>
<dbReference type="PROSITE" id="PS51000">
    <property type="entry name" value="HTH_DEOR_2"/>
    <property type="match status" value="1"/>
</dbReference>
<gene>
    <name evidence="5" type="ORF">IAA45_12030</name>
</gene>
<dbReference type="PANTHER" id="PTHR30363:SF44">
    <property type="entry name" value="AGA OPERON TRANSCRIPTIONAL REPRESSOR-RELATED"/>
    <property type="match status" value="1"/>
</dbReference>
<dbReference type="SMART" id="SM00420">
    <property type="entry name" value="HTH_DEOR"/>
    <property type="match status" value="1"/>
</dbReference>
<dbReference type="SUPFAM" id="SSF46785">
    <property type="entry name" value="Winged helix' DNA-binding domain"/>
    <property type="match status" value="1"/>
</dbReference>
<reference evidence="5" key="2">
    <citation type="submission" date="2021-04" db="EMBL/GenBank/DDBJ databases">
        <authorList>
            <person name="Gilroy R."/>
        </authorList>
    </citation>
    <scope>NUCLEOTIDE SEQUENCE</scope>
    <source>
        <strain evidence="5">ChiSjej1B19-8411</strain>
    </source>
</reference>
<dbReference type="InterPro" id="IPR018356">
    <property type="entry name" value="Tscrpt_reg_HTH_DeoR_CS"/>
</dbReference>
<evidence type="ECO:0000256" key="3">
    <source>
        <dbReference type="ARBA" id="ARBA00023163"/>
    </source>
</evidence>
<protein>
    <submittedName>
        <fullName evidence="5">DeoR family transcriptional regulator</fullName>
    </submittedName>
</protein>
<dbReference type="AlphaFoldDB" id="A0A9D2B3S1"/>
<sequence length="100" mass="11365">MNENVEPRFFEEERKKLIINYVDRHTKATVAELCEQFSVSSATIRNDLRALAQKGLLKRTHGGAISNKNVSFEQGNVEKSVRRIDAKRAIAEAALEHIQE</sequence>
<evidence type="ECO:0000256" key="1">
    <source>
        <dbReference type="ARBA" id="ARBA00023015"/>
    </source>
</evidence>
<keyword evidence="1" id="KW-0805">Transcription regulation</keyword>
<dbReference type="Pfam" id="PF08220">
    <property type="entry name" value="HTH_DeoR"/>
    <property type="match status" value="1"/>
</dbReference>
<feature type="non-terminal residue" evidence="5">
    <location>
        <position position="100"/>
    </location>
</feature>
<organism evidence="5 6">
    <name type="scientific">Candidatus Blautia gallistercoris</name>
    <dbReference type="NCBI Taxonomy" id="2838490"/>
    <lineage>
        <taxon>Bacteria</taxon>
        <taxon>Bacillati</taxon>
        <taxon>Bacillota</taxon>
        <taxon>Clostridia</taxon>
        <taxon>Lachnospirales</taxon>
        <taxon>Lachnospiraceae</taxon>
        <taxon>Blautia</taxon>
    </lineage>
</organism>
<evidence type="ECO:0000313" key="5">
    <source>
        <dbReference type="EMBL" id="HIX60427.1"/>
    </source>
</evidence>
<dbReference type="PROSITE" id="PS00894">
    <property type="entry name" value="HTH_DEOR_1"/>
    <property type="match status" value="1"/>
</dbReference>
<accession>A0A9D2B3S1</accession>
<dbReference type="PRINTS" id="PR00037">
    <property type="entry name" value="HTHLACR"/>
</dbReference>
<keyword evidence="3" id="KW-0804">Transcription</keyword>
<dbReference type="InterPro" id="IPR001034">
    <property type="entry name" value="DeoR_HTH"/>
</dbReference>
<name>A0A9D2B3S1_9FIRM</name>
<dbReference type="GO" id="GO:0003677">
    <property type="term" value="F:DNA binding"/>
    <property type="evidence" value="ECO:0007669"/>
    <property type="project" value="UniProtKB-KW"/>
</dbReference>
<dbReference type="PANTHER" id="PTHR30363">
    <property type="entry name" value="HTH-TYPE TRANSCRIPTIONAL REGULATOR SRLR-RELATED"/>
    <property type="match status" value="1"/>
</dbReference>
<keyword evidence="2" id="KW-0238">DNA-binding</keyword>